<feature type="transmembrane region" description="Helical" evidence="5">
    <location>
        <begin position="187"/>
        <end position="209"/>
    </location>
</feature>
<dbReference type="Proteomes" id="UP001165678">
    <property type="component" value="Unassembled WGS sequence"/>
</dbReference>
<protein>
    <submittedName>
        <fullName evidence="6">Bile acid:sodium symporter family protein</fullName>
    </submittedName>
</protein>
<feature type="transmembrane region" description="Helical" evidence="5">
    <location>
        <begin position="149"/>
        <end position="175"/>
    </location>
</feature>
<evidence type="ECO:0000256" key="4">
    <source>
        <dbReference type="ARBA" id="ARBA00023136"/>
    </source>
</evidence>
<name>A0AA41ZI04_9GAMM</name>
<evidence type="ECO:0000256" key="2">
    <source>
        <dbReference type="ARBA" id="ARBA00022692"/>
    </source>
</evidence>
<gene>
    <name evidence="6" type="ORF">OQ287_09785</name>
</gene>
<reference evidence="6" key="1">
    <citation type="submission" date="2022-11" db="EMBL/GenBank/DDBJ databases">
        <title>Larsenimonas rhizosphaerae sp. nov., isolated from a tidal mudflat.</title>
        <authorList>
            <person name="Lee S.D."/>
            <person name="Kim I.S."/>
        </authorList>
    </citation>
    <scope>NUCLEOTIDE SEQUENCE</scope>
    <source>
        <strain evidence="6">GH2-1</strain>
    </source>
</reference>
<dbReference type="AlphaFoldDB" id="A0AA41ZI04"/>
<comment type="subcellular location">
    <subcellularLocation>
        <location evidence="1">Membrane</location>
        <topology evidence="1">Multi-pass membrane protein</topology>
    </subcellularLocation>
</comment>
<evidence type="ECO:0000256" key="1">
    <source>
        <dbReference type="ARBA" id="ARBA00004141"/>
    </source>
</evidence>
<dbReference type="GO" id="GO:0016020">
    <property type="term" value="C:membrane"/>
    <property type="evidence" value="ECO:0007669"/>
    <property type="project" value="UniProtKB-SubCell"/>
</dbReference>
<feature type="transmembrane region" description="Helical" evidence="5">
    <location>
        <begin position="88"/>
        <end position="107"/>
    </location>
</feature>
<keyword evidence="2 5" id="KW-0812">Transmembrane</keyword>
<comment type="caution">
    <text evidence="6">The sequence shown here is derived from an EMBL/GenBank/DDBJ whole genome shotgun (WGS) entry which is preliminary data.</text>
</comment>
<keyword evidence="4 5" id="KW-0472">Membrane</keyword>
<dbReference type="Gene3D" id="1.20.1530.20">
    <property type="match status" value="1"/>
</dbReference>
<keyword evidence="7" id="KW-1185">Reference proteome</keyword>
<evidence type="ECO:0000256" key="3">
    <source>
        <dbReference type="ARBA" id="ARBA00022989"/>
    </source>
</evidence>
<sequence length="307" mass="32000">MFEALNRLFPVWAILLAVIAAFFPALFVSAKPAIQPLLALIMFVMGLTLSKDDFARVLKSPLPIGIGLCLQFTLMPLAAWGISHVLGLSPALTIGMVLVGATSGGTASNVMTWLAGGNVALSVSMTMVSTLLSIGMTPLLVWAYMGESIAVPVVSMLLSIGKLVILPIVAGLVVHHIAARHIRRAEPALATIAMIAIVAIIAIVVALNAGRLLSLGPLVALAVVLHNLTGLLGGYGAARLMKQDERTCRTIAIEVGMQNSGLAVALASQFFSAGAALPGALFSVWHNISGSLLAGYWKRRAVPGGER</sequence>
<proteinExistence type="predicted"/>
<feature type="transmembrane region" description="Helical" evidence="5">
    <location>
        <begin position="62"/>
        <end position="82"/>
    </location>
</feature>
<feature type="transmembrane region" description="Helical" evidence="5">
    <location>
        <begin position="119"/>
        <end position="143"/>
    </location>
</feature>
<evidence type="ECO:0000313" key="6">
    <source>
        <dbReference type="EMBL" id="MCX2524534.1"/>
    </source>
</evidence>
<evidence type="ECO:0000256" key="5">
    <source>
        <dbReference type="SAM" id="Phobius"/>
    </source>
</evidence>
<accession>A0AA41ZI04</accession>
<evidence type="ECO:0000313" key="7">
    <source>
        <dbReference type="Proteomes" id="UP001165678"/>
    </source>
</evidence>
<feature type="transmembrane region" description="Helical" evidence="5">
    <location>
        <begin position="33"/>
        <end position="50"/>
    </location>
</feature>
<feature type="transmembrane region" description="Helical" evidence="5">
    <location>
        <begin position="7"/>
        <end position="27"/>
    </location>
</feature>
<feature type="transmembrane region" description="Helical" evidence="5">
    <location>
        <begin position="215"/>
        <end position="238"/>
    </location>
</feature>
<dbReference type="InterPro" id="IPR002657">
    <property type="entry name" value="BilAc:Na_symport/Acr3"/>
</dbReference>
<keyword evidence="3 5" id="KW-1133">Transmembrane helix</keyword>
<dbReference type="Pfam" id="PF01758">
    <property type="entry name" value="SBF"/>
    <property type="match status" value="1"/>
</dbReference>
<dbReference type="PANTHER" id="PTHR10361:SF28">
    <property type="entry name" value="P3 PROTEIN-RELATED"/>
    <property type="match status" value="1"/>
</dbReference>
<dbReference type="RefSeq" id="WP_250935633.1">
    <property type="nucleotide sequence ID" value="NZ_JAMLJK010000001.1"/>
</dbReference>
<dbReference type="PANTHER" id="PTHR10361">
    <property type="entry name" value="SODIUM-BILE ACID COTRANSPORTER"/>
    <property type="match status" value="1"/>
</dbReference>
<dbReference type="InterPro" id="IPR004710">
    <property type="entry name" value="Bilac:Na_transpt"/>
</dbReference>
<organism evidence="6 7">
    <name type="scientific">Larsenimonas rhizosphaerae</name>
    <dbReference type="NCBI Taxonomy" id="2944682"/>
    <lineage>
        <taxon>Bacteria</taxon>
        <taxon>Pseudomonadati</taxon>
        <taxon>Pseudomonadota</taxon>
        <taxon>Gammaproteobacteria</taxon>
        <taxon>Oceanospirillales</taxon>
        <taxon>Halomonadaceae</taxon>
        <taxon>Larsenimonas</taxon>
    </lineage>
</organism>
<dbReference type="EMBL" id="JAPIVE010000002">
    <property type="protein sequence ID" value="MCX2524534.1"/>
    <property type="molecule type" value="Genomic_DNA"/>
</dbReference>
<dbReference type="InterPro" id="IPR038770">
    <property type="entry name" value="Na+/solute_symporter_sf"/>
</dbReference>